<organism evidence="3 4">
    <name type="scientific">Collybiopsis luxurians FD-317 M1</name>
    <dbReference type="NCBI Taxonomy" id="944289"/>
    <lineage>
        <taxon>Eukaryota</taxon>
        <taxon>Fungi</taxon>
        <taxon>Dikarya</taxon>
        <taxon>Basidiomycota</taxon>
        <taxon>Agaricomycotina</taxon>
        <taxon>Agaricomycetes</taxon>
        <taxon>Agaricomycetidae</taxon>
        <taxon>Agaricales</taxon>
        <taxon>Marasmiineae</taxon>
        <taxon>Omphalotaceae</taxon>
        <taxon>Collybiopsis</taxon>
        <taxon>Collybiopsis luxurians</taxon>
    </lineage>
</organism>
<feature type="non-terminal residue" evidence="3">
    <location>
        <position position="1"/>
    </location>
</feature>
<dbReference type="PANTHER" id="PTHR10039:SF14">
    <property type="entry name" value="NACHT DOMAIN-CONTAINING PROTEIN"/>
    <property type="match status" value="1"/>
</dbReference>
<evidence type="ECO:0000256" key="1">
    <source>
        <dbReference type="ARBA" id="ARBA00022737"/>
    </source>
</evidence>
<name>A0A0D0BUZ7_9AGAR</name>
<protein>
    <recommendedName>
        <fullName evidence="2">Nephrocystin 3-like N-terminal domain-containing protein</fullName>
    </recommendedName>
</protein>
<evidence type="ECO:0000259" key="2">
    <source>
        <dbReference type="Pfam" id="PF24883"/>
    </source>
</evidence>
<dbReference type="Proteomes" id="UP000053593">
    <property type="component" value="Unassembled WGS sequence"/>
</dbReference>
<reference evidence="3 4" key="1">
    <citation type="submission" date="2014-04" db="EMBL/GenBank/DDBJ databases">
        <title>Evolutionary Origins and Diversification of the Mycorrhizal Mutualists.</title>
        <authorList>
            <consortium name="DOE Joint Genome Institute"/>
            <consortium name="Mycorrhizal Genomics Consortium"/>
            <person name="Kohler A."/>
            <person name="Kuo A."/>
            <person name="Nagy L.G."/>
            <person name="Floudas D."/>
            <person name="Copeland A."/>
            <person name="Barry K.W."/>
            <person name="Cichocki N."/>
            <person name="Veneault-Fourrey C."/>
            <person name="LaButti K."/>
            <person name="Lindquist E.A."/>
            <person name="Lipzen A."/>
            <person name="Lundell T."/>
            <person name="Morin E."/>
            <person name="Murat C."/>
            <person name="Riley R."/>
            <person name="Ohm R."/>
            <person name="Sun H."/>
            <person name="Tunlid A."/>
            <person name="Henrissat B."/>
            <person name="Grigoriev I.V."/>
            <person name="Hibbett D.S."/>
            <person name="Martin F."/>
        </authorList>
    </citation>
    <scope>NUCLEOTIDE SEQUENCE [LARGE SCALE GENOMIC DNA]</scope>
    <source>
        <strain evidence="3 4">FD-317 M1</strain>
    </source>
</reference>
<feature type="non-terminal residue" evidence="3">
    <location>
        <position position="167"/>
    </location>
</feature>
<evidence type="ECO:0000313" key="4">
    <source>
        <dbReference type="Proteomes" id="UP000053593"/>
    </source>
</evidence>
<sequence length="167" mass="18626">SLSKLDHSARASYDADVGAQYARRSCHEGTRVKIIEDIQKWASDPNSTSGYWICGMAGTGKSTIAMSACEHLDARGTLAGSFFCSRQIPECKEYRLIIPTLAYQVASYSRRFAHALRDIIGRCPDIASKKPDEQVQRLLIEPWQMLEKTTWLDATLPVVVLDALDEC</sequence>
<keyword evidence="4" id="KW-1185">Reference proteome</keyword>
<dbReference type="PANTHER" id="PTHR10039">
    <property type="entry name" value="AMELOGENIN"/>
    <property type="match status" value="1"/>
</dbReference>
<feature type="domain" description="Nephrocystin 3-like N-terminal" evidence="2">
    <location>
        <begin position="36"/>
        <end position="167"/>
    </location>
</feature>
<dbReference type="EMBL" id="KN834780">
    <property type="protein sequence ID" value="KIK59341.1"/>
    <property type="molecule type" value="Genomic_DNA"/>
</dbReference>
<dbReference type="SUPFAM" id="SSF52540">
    <property type="entry name" value="P-loop containing nucleoside triphosphate hydrolases"/>
    <property type="match status" value="1"/>
</dbReference>
<dbReference type="HOGENOM" id="CLU_000288_6_8_1"/>
<dbReference type="InterPro" id="IPR056884">
    <property type="entry name" value="NPHP3-like_N"/>
</dbReference>
<dbReference type="Gene3D" id="3.40.50.300">
    <property type="entry name" value="P-loop containing nucleotide triphosphate hydrolases"/>
    <property type="match status" value="1"/>
</dbReference>
<proteinExistence type="predicted"/>
<dbReference type="InterPro" id="IPR027417">
    <property type="entry name" value="P-loop_NTPase"/>
</dbReference>
<gene>
    <name evidence="3" type="ORF">GYMLUDRAFT_145891</name>
</gene>
<accession>A0A0D0BUZ7</accession>
<dbReference type="AlphaFoldDB" id="A0A0D0BUZ7"/>
<evidence type="ECO:0000313" key="3">
    <source>
        <dbReference type="EMBL" id="KIK59341.1"/>
    </source>
</evidence>
<dbReference type="Pfam" id="PF24883">
    <property type="entry name" value="NPHP3_N"/>
    <property type="match status" value="1"/>
</dbReference>
<dbReference type="OrthoDB" id="3269932at2759"/>
<keyword evidence="1" id="KW-0677">Repeat</keyword>